<dbReference type="HOGENOM" id="CLU_097445_0_0_3"/>
<feature type="transmembrane region" description="Helical" evidence="1">
    <location>
        <begin position="65"/>
        <end position="86"/>
    </location>
</feature>
<dbReference type="OrthoDB" id="5244321at2"/>
<proteinExistence type="predicted"/>
<keyword evidence="3" id="KW-1185">Reference proteome</keyword>
<dbReference type="Proteomes" id="UP000008206">
    <property type="component" value="Chromosome"/>
</dbReference>
<evidence type="ECO:0000256" key="1">
    <source>
        <dbReference type="SAM" id="Phobius"/>
    </source>
</evidence>
<dbReference type="eggNOG" id="COG4803">
    <property type="taxonomic scope" value="Bacteria"/>
</dbReference>
<dbReference type="KEGG" id="cyj:Cyan7822_5031"/>
<keyword evidence="1" id="KW-0472">Membrane</keyword>
<dbReference type="STRING" id="497965.Cyan7822_5031"/>
<name>E0UIF0_GLOV7</name>
<sequence>MATLTVWKFNTAVGAQEALTKLTQLQKEQIIEIKDAATVSWPEGKKKPKTQQAINLAGLSALDGAFWGLLFGILFFCPILGIALGASMGALSGSLADYGINDDFINDVKSKVTEGTSALFLLTGDVTLDKVQQSLGDINAELIQSNLSNEQEAKLREHFSPEF</sequence>
<evidence type="ECO:0000313" key="3">
    <source>
        <dbReference type="Proteomes" id="UP000008206"/>
    </source>
</evidence>
<dbReference type="AlphaFoldDB" id="E0UIF0"/>
<keyword evidence="1" id="KW-0812">Transmembrane</keyword>
<dbReference type="InterPro" id="IPR009200">
    <property type="entry name" value="DUF1269_membrane"/>
</dbReference>
<dbReference type="RefSeq" id="WP_013324956.1">
    <property type="nucleotide sequence ID" value="NC_014501.1"/>
</dbReference>
<organism evidence="2 3">
    <name type="scientific">Gloeothece verrucosa (strain PCC 7822)</name>
    <name type="common">Cyanothece sp. (strain PCC 7822)</name>
    <dbReference type="NCBI Taxonomy" id="497965"/>
    <lineage>
        <taxon>Bacteria</taxon>
        <taxon>Bacillati</taxon>
        <taxon>Cyanobacteriota</taxon>
        <taxon>Cyanophyceae</taxon>
        <taxon>Oscillatoriophycideae</taxon>
        <taxon>Chroococcales</taxon>
        <taxon>Aphanothecaceae</taxon>
        <taxon>Gloeothece</taxon>
        <taxon>Gloeothece verrucosa</taxon>
    </lineage>
</organism>
<keyword evidence="1" id="KW-1133">Transmembrane helix</keyword>
<dbReference type="Pfam" id="PF06897">
    <property type="entry name" value="DUF1269"/>
    <property type="match status" value="1"/>
</dbReference>
<gene>
    <name evidence="2" type="ordered locus">Cyan7822_5031</name>
</gene>
<dbReference type="EMBL" id="CP002198">
    <property type="protein sequence ID" value="ADN16918.1"/>
    <property type="molecule type" value="Genomic_DNA"/>
</dbReference>
<evidence type="ECO:0000313" key="2">
    <source>
        <dbReference type="EMBL" id="ADN16918.1"/>
    </source>
</evidence>
<protein>
    <submittedName>
        <fullName evidence="2">Membrane protein of uknown function UCP014873</fullName>
    </submittedName>
</protein>
<accession>E0UIF0</accession>
<reference evidence="3" key="1">
    <citation type="journal article" date="2011" name="MBio">
        <title>Novel metabolic attributes of the genus Cyanothece, comprising a group of unicellular nitrogen-fixing Cyanobacteria.</title>
        <authorList>
            <person name="Bandyopadhyay A."/>
            <person name="Elvitigala T."/>
            <person name="Welsh E."/>
            <person name="Stockel J."/>
            <person name="Liberton M."/>
            <person name="Min H."/>
            <person name="Sherman L.A."/>
            <person name="Pakrasi H.B."/>
        </authorList>
    </citation>
    <scope>NUCLEOTIDE SEQUENCE [LARGE SCALE GENOMIC DNA]</scope>
    <source>
        <strain evidence="3">PCC 7822</strain>
    </source>
</reference>